<feature type="compositionally biased region" description="Acidic residues" evidence="2">
    <location>
        <begin position="241"/>
        <end position="251"/>
    </location>
</feature>
<feature type="region of interest" description="Disordered" evidence="2">
    <location>
        <begin position="269"/>
        <end position="368"/>
    </location>
</feature>
<sequence>MVVQAELPSHYEAAPKASPLAYGVTTALHIPMEEDTIRFNPNEKVLILSKPVPGEETSRRVLGIEVNGKRGYAPLQLIREISVMKKTFVTVEIEPFMRKPASAKSLHHSSQKRKFEEVLNAARGLGITPAPDQSKEKVPSLSPSPVEDNASHMTVGPDFSTHIHPKDVESAKYVVIDGTTVAADMIEENISEDEEEGERTMEMPHITVMPEQVPFITRVMSSATEDEHAPSSIDSSTMYSDDSESENEMDNDLLRSSFQRVKTKYNWSKKPEISNDQGRGDNVDTDKESEKENNEEFGEDEEEEGEDDAAEDQDTEADYLESEEAGRENKGDGLEDNINPVVSELGEVINNDGTQNEKKEESELVKEKTGEVDVLVDVGKEDMDPVVSIKVLEAAAVKEKEESFISKSSFPEGEDNQEIQEENHRIASTGQQQILANSGVETDHEQGKKDVHEDTGSEGQKNQESNSGARVNPEIPYDKVKEVEYEASQDGKEESQVSPQSEGKHSHFVAAEGNSKGLDMVSGVFPNQTEDPNIIEFEELGGEREEPDGLNPTPKEEVGSQGFMSIALSLMSSLISPVASEDMVTSSIYGSSEPQESSLSPHVDEVHESVEIRVDKPLSESAGISHPAEDSGSRDNEPLSMSGFEGTHDQPLMLENTESSFAAGKESVNVAPIESHTHNEDVNLPPKVVDNIITEETVMPDRREDPKEPASETHEMFWENAKAALLEIQESILDLTYPCVEYIKVIFLPLWPYIAQVVPAEFLSAASVGTSIVALYLFFTSITFFIMKFSIQNRSIQKQLLLIASQYGEVVTQQNSLEEENDTVRLELQRERKCHLQATSRIASMEEQLEETKKLSQQKEEKLVELAAEKEKLQDAYSDLQQQFELIQGKFSTLIEDSFHSQKSVDDMKDQVQWLEEEFQKKTSMFNALQEQFQALGSEEKDKLEQELTEAQVKIDDSSIEVVTLRKLLTDIEGMSGNNAADFLLEILNLGKLERKLKQLGEERDALKEQVSELAFVNDKIREQADIISELMEKEKHSQVLDAFYKKRETDLLAEVTRLKMKEEKFLAMEADGKTLGDRIESLEETIKLVAAERDQAARTQNEIALQADREILDMKRQIIVIQKRLNAAMAENADLRQRLTTLGELQRNSATSSLAGDLDSLTFENFNEEIPDGGPVPGFFSALSHPFPTEHIPPARLPPPPPPLPHPLGGTYFLAKERPPSSGYRATGRNSRRLKSSMYGDSSGESDSLSPPPSSSRHSRQSRRSRSPSPESEPKRWMDHARHCPPRYYQRHQCGSRSPSPPYGRGRRQGTRSPSPPMSHRSSRYSVSPSPPLSRSHSPSPSRGEPSVSSSPFPHSANHHPGPRSHLRRSKGKTSTAHKEDEEGHGEEEPIHGQNGTQNFPIPV</sequence>
<reference evidence="3" key="1">
    <citation type="submission" date="2020-11" db="EMBL/GenBank/DDBJ databases">
        <authorList>
            <person name="Tran Van P."/>
        </authorList>
    </citation>
    <scope>NUCLEOTIDE SEQUENCE</scope>
</reference>
<feature type="compositionally biased region" description="Polar residues" evidence="2">
    <location>
        <begin position="1395"/>
        <end position="1405"/>
    </location>
</feature>
<protein>
    <submittedName>
        <fullName evidence="3">Uncharacterized protein</fullName>
    </submittedName>
</protein>
<keyword evidence="1" id="KW-0175">Coiled coil</keyword>
<feature type="compositionally biased region" description="Low complexity" evidence="2">
    <location>
        <begin position="1319"/>
        <end position="1353"/>
    </location>
</feature>
<feature type="compositionally biased region" description="Basic and acidic residues" evidence="2">
    <location>
        <begin position="1378"/>
        <end position="1392"/>
    </location>
</feature>
<proteinExistence type="predicted"/>
<feature type="compositionally biased region" description="Basic and acidic residues" evidence="2">
    <location>
        <begin position="476"/>
        <end position="495"/>
    </location>
</feature>
<evidence type="ECO:0000313" key="3">
    <source>
        <dbReference type="EMBL" id="CAD7245137.1"/>
    </source>
</evidence>
<feature type="compositionally biased region" description="Basic and acidic residues" evidence="2">
    <location>
        <begin position="355"/>
        <end position="368"/>
    </location>
</feature>
<feature type="compositionally biased region" description="Polar residues" evidence="2">
    <location>
        <begin position="586"/>
        <end position="600"/>
    </location>
</feature>
<feature type="compositionally biased region" description="Polar residues" evidence="2">
    <location>
        <begin position="457"/>
        <end position="469"/>
    </location>
</feature>
<feature type="region of interest" description="Disordered" evidence="2">
    <location>
        <begin position="1183"/>
        <end position="1405"/>
    </location>
</feature>
<feature type="compositionally biased region" description="Basic and acidic residues" evidence="2">
    <location>
        <begin position="269"/>
        <end position="294"/>
    </location>
</feature>
<feature type="region of interest" description="Disordered" evidence="2">
    <location>
        <begin position="398"/>
        <end position="507"/>
    </location>
</feature>
<feature type="compositionally biased region" description="Basic residues" evidence="2">
    <location>
        <begin position="1258"/>
        <end position="1267"/>
    </location>
</feature>
<name>A0A7R9A2E1_9CRUS</name>
<dbReference type="EMBL" id="CAJPEV010000787">
    <property type="protein sequence ID" value="CAG0888547.1"/>
    <property type="molecule type" value="Genomic_DNA"/>
</dbReference>
<feature type="compositionally biased region" description="Polar residues" evidence="2">
    <location>
        <begin position="426"/>
        <end position="440"/>
    </location>
</feature>
<feature type="compositionally biased region" description="Basic and acidic residues" evidence="2">
    <location>
        <begin position="602"/>
        <end position="618"/>
    </location>
</feature>
<dbReference type="EMBL" id="LR900304">
    <property type="protein sequence ID" value="CAD7245137.1"/>
    <property type="molecule type" value="Genomic_DNA"/>
</dbReference>
<feature type="compositionally biased region" description="Basic and acidic residues" evidence="2">
    <location>
        <begin position="324"/>
        <end position="333"/>
    </location>
</feature>
<dbReference type="OrthoDB" id="6627676at2759"/>
<feature type="compositionally biased region" description="Basic and acidic residues" evidence="2">
    <location>
        <begin position="1273"/>
        <end position="1283"/>
    </location>
</feature>
<feature type="compositionally biased region" description="Basic and acidic residues" evidence="2">
    <location>
        <begin position="441"/>
        <end position="455"/>
    </location>
</feature>
<evidence type="ECO:0000256" key="1">
    <source>
        <dbReference type="SAM" id="Coils"/>
    </source>
</evidence>
<feature type="region of interest" description="Disordered" evidence="2">
    <location>
        <begin position="586"/>
        <end position="650"/>
    </location>
</feature>
<evidence type="ECO:0000256" key="2">
    <source>
        <dbReference type="SAM" id="MobiDB-lite"/>
    </source>
</evidence>
<feature type="coiled-coil region" evidence="1">
    <location>
        <begin position="835"/>
        <end position="890"/>
    </location>
</feature>
<gene>
    <name evidence="3" type="ORF">DSTB1V02_LOCUS5013</name>
</gene>
<feature type="compositionally biased region" description="Basic residues" evidence="2">
    <location>
        <begin position="1358"/>
        <end position="1373"/>
    </location>
</feature>
<feature type="region of interest" description="Disordered" evidence="2">
    <location>
        <begin position="222"/>
        <end position="251"/>
    </location>
</feature>
<feature type="region of interest" description="Disordered" evidence="2">
    <location>
        <begin position="126"/>
        <end position="150"/>
    </location>
</feature>
<feature type="compositionally biased region" description="Pro residues" evidence="2">
    <location>
        <begin position="1196"/>
        <end position="1207"/>
    </location>
</feature>
<evidence type="ECO:0000313" key="4">
    <source>
        <dbReference type="Proteomes" id="UP000677054"/>
    </source>
</evidence>
<feature type="compositionally biased region" description="Acidic residues" evidence="2">
    <location>
        <begin position="295"/>
        <end position="323"/>
    </location>
</feature>
<feature type="coiled-coil region" evidence="1">
    <location>
        <begin position="1080"/>
        <end position="1139"/>
    </location>
</feature>
<feature type="compositionally biased region" description="Basic and acidic residues" evidence="2">
    <location>
        <begin position="627"/>
        <end position="637"/>
    </location>
</feature>
<keyword evidence="4" id="KW-1185">Reference proteome</keyword>
<organism evidence="3">
    <name type="scientific">Darwinula stevensoni</name>
    <dbReference type="NCBI Taxonomy" id="69355"/>
    <lineage>
        <taxon>Eukaryota</taxon>
        <taxon>Metazoa</taxon>
        <taxon>Ecdysozoa</taxon>
        <taxon>Arthropoda</taxon>
        <taxon>Crustacea</taxon>
        <taxon>Oligostraca</taxon>
        <taxon>Ostracoda</taxon>
        <taxon>Podocopa</taxon>
        <taxon>Podocopida</taxon>
        <taxon>Darwinulocopina</taxon>
        <taxon>Darwinuloidea</taxon>
        <taxon>Darwinulidae</taxon>
        <taxon>Darwinula</taxon>
    </lineage>
</organism>
<dbReference type="Proteomes" id="UP000677054">
    <property type="component" value="Unassembled WGS sequence"/>
</dbReference>
<accession>A0A7R9A2E1</accession>